<gene>
    <name evidence="2" type="primary">qhpC</name>
    <name evidence="2" type="ORF">HYY20_09750</name>
</gene>
<dbReference type="NCBIfam" id="NF037958">
    <property type="entry name" value="QH_gamma"/>
    <property type="match status" value="1"/>
</dbReference>
<sequence>MKHVKPINLKAQALRARAEGELPDVFALQMQLPMSCSTVFDPGWEVDGMFGLAGLCQPMENDLYGCSADCWWPAQVPDELVNYPGWSDQCSAAVRDWQKIKFIGNGGS</sequence>
<comment type="caution">
    <text evidence="2">The sequence shown here is derived from an EMBL/GenBank/DDBJ whole genome shotgun (WGS) entry which is preliminary data.</text>
</comment>
<evidence type="ECO:0000259" key="1">
    <source>
        <dbReference type="Pfam" id="PF08992"/>
    </source>
</evidence>
<dbReference type="InterPro" id="IPR036487">
    <property type="entry name" value="QH-AmDH_gsu_sf"/>
</dbReference>
<dbReference type="AlphaFoldDB" id="A0A932FXA1"/>
<dbReference type="EMBL" id="JACPRF010000293">
    <property type="protein sequence ID" value="MBI2877152.1"/>
    <property type="molecule type" value="Genomic_DNA"/>
</dbReference>
<dbReference type="InterPro" id="IPR047830">
    <property type="entry name" value="QHNDH_gamma"/>
</dbReference>
<evidence type="ECO:0000313" key="2">
    <source>
        <dbReference type="EMBL" id="MBI2877152.1"/>
    </source>
</evidence>
<protein>
    <submittedName>
        <fullName evidence="2">Quinohemoprotein amine dehydrogenase subunit gamma</fullName>
    </submittedName>
</protein>
<dbReference type="Proteomes" id="UP000769766">
    <property type="component" value="Unassembled WGS sequence"/>
</dbReference>
<feature type="domain" description="Quinohemoprotein amine dehydrogenase gamma subunit structural" evidence="1">
    <location>
        <begin position="34"/>
        <end position="102"/>
    </location>
</feature>
<evidence type="ECO:0000313" key="3">
    <source>
        <dbReference type="Proteomes" id="UP000769766"/>
    </source>
</evidence>
<name>A0A932FXA1_UNCTE</name>
<dbReference type="Gene3D" id="4.10.940.10">
    <property type="entry name" value="Quinohemoprotein amine dehydrogenase, gamma subunit structural domain"/>
    <property type="match status" value="1"/>
</dbReference>
<accession>A0A932FXA1</accession>
<dbReference type="Pfam" id="PF08992">
    <property type="entry name" value="QH-AmDH_gamma"/>
    <property type="match status" value="1"/>
</dbReference>
<dbReference type="SUPFAM" id="SSF69131">
    <property type="entry name" value="Quinohemoprotein amine dehydrogenase C chain"/>
    <property type="match status" value="1"/>
</dbReference>
<dbReference type="InterPro" id="IPR015084">
    <property type="entry name" value="QH-AmDH_gsu_dom"/>
</dbReference>
<proteinExistence type="predicted"/>
<reference evidence="2" key="1">
    <citation type="submission" date="2020-07" db="EMBL/GenBank/DDBJ databases">
        <title>Huge and variable diversity of episymbiotic CPR bacteria and DPANN archaea in groundwater ecosystems.</title>
        <authorList>
            <person name="He C.Y."/>
            <person name="Keren R."/>
            <person name="Whittaker M."/>
            <person name="Farag I.F."/>
            <person name="Doudna J."/>
            <person name="Cate J.H.D."/>
            <person name="Banfield J.F."/>
        </authorList>
    </citation>
    <scope>NUCLEOTIDE SEQUENCE</scope>
    <source>
        <strain evidence="2">NC_groundwater_672_Ag_B-0.1um_62_36</strain>
    </source>
</reference>
<organism evidence="2 3">
    <name type="scientific">Tectimicrobiota bacterium</name>
    <dbReference type="NCBI Taxonomy" id="2528274"/>
    <lineage>
        <taxon>Bacteria</taxon>
        <taxon>Pseudomonadati</taxon>
        <taxon>Nitrospinota/Tectimicrobiota group</taxon>
        <taxon>Candidatus Tectimicrobiota</taxon>
    </lineage>
</organism>
<dbReference type="GO" id="GO:0016638">
    <property type="term" value="F:oxidoreductase activity, acting on the CH-NH2 group of donors"/>
    <property type="evidence" value="ECO:0007669"/>
    <property type="project" value="InterPro"/>
</dbReference>